<evidence type="ECO:0000313" key="1">
    <source>
        <dbReference type="EMBL" id="GAA09900.1"/>
    </source>
</evidence>
<evidence type="ECO:0000313" key="2">
    <source>
        <dbReference type="Proteomes" id="UP000004319"/>
    </source>
</evidence>
<dbReference type="EMBL" id="BABS01000136">
    <property type="protein sequence ID" value="GAA09900.1"/>
    <property type="molecule type" value="Genomic_DNA"/>
</dbReference>
<sequence length="46" mass="5100">MFDAYVTSEEPHAGVLTRKDKLCFQSDDRLPLHLAQSAAAKNTPII</sequence>
<protein>
    <submittedName>
        <fullName evidence="1">Uncharacterized protein</fullName>
    </submittedName>
</protein>
<organism evidence="1 2">
    <name type="scientific">Acetobacter tropicalis NBRC 101654</name>
    <dbReference type="NCBI Taxonomy" id="749388"/>
    <lineage>
        <taxon>Bacteria</taxon>
        <taxon>Pseudomonadati</taxon>
        <taxon>Pseudomonadota</taxon>
        <taxon>Alphaproteobacteria</taxon>
        <taxon>Acetobacterales</taxon>
        <taxon>Acetobacteraceae</taxon>
        <taxon>Acetobacter</taxon>
    </lineage>
</organism>
<proteinExistence type="predicted"/>
<comment type="caution">
    <text evidence="1">The sequence shown here is derived from an EMBL/GenBank/DDBJ whole genome shotgun (WGS) entry which is preliminary data.</text>
</comment>
<gene>
    <name evidence="1" type="ORF">ATPR_2904</name>
</gene>
<name>F7VHQ5_9PROT</name>
<reference evidence="1 2" key="1">
    <citation type="journal article" date="2011" name="Biochem. Biophys. Res. Commun.">
        <title>Increased number of Arginine-based salt bridges contributes to the thermotolerance of thermotolerant acetic acid bacteria, Acetobacter tropicalis SKU1100.</title>
        <authorList>
            <person name="Matsutani M."/>
            <person name="Hirakawa H."/>
            <person name="Nishikura M."/>
            <person name="Soemphol W."/>
            <person name="Ali I.A.I."/>
            <person name="Yakushi T."/>
            <person name="Matsushita K."/>
        </authorList>
    </citation>
    <scope>NUCLEOTIDE SEQUENCE [LARGE SCALE GENOMIC DNA]</scope>
    <source>
        <strain evidence="1 2">NBRC 101654</strain>
    </source>
</reference>
<accession>F7VHQ5</accession>
<dbReference type="Proteomes" id="UP000004319">
    <property type="component" value="Unassembled WGS sequence"/>
</dbReference>
<dbReference type="AlphaFoldDB" id="F7VHQ5"/>